<comment type="caution">
    <text evidence="1">The sequence shown here is derived from an EMBL/GenBank/DDBJ whole genome shotgun (WGS) entry which is preliminary data.</text>
</comment>
<accession>A0AA38IFF7</accession>
<dbReference type="EMBL" id="JALNTZ010000004">
    <property type="protein sequence ID" value="KAJ3654970.1"/>
    <property type="molecule type" value="Genomic_DNA"/>
</dbReference>
<protein>
    <submittedName>
        <fullName evidence="1">Uncharacterized protein</fullName>
    </submittedName>
</protein>
<sequence length="122" mass="13328">MVGVSMEAVGVDATAAPTISSVTEMEILHGLGEGVNGATGVDPNLAQGCFQLVTLQLMHPFGERRWIRPNLVLFVHPETSPVLTAEKQNTNGQIMALITFGNFEKKNDETKRRFHADNGRRP</sequence>
<dbReference type="Proteomes" id="UP001168821">
    <property type="component" value="Unassembled WGS sequence"/>
</dbReference>
<name>A0AA38IFF7_9CUCU</name>
<reference evidence="1" key="1">
    <citation type="journal article" date="2023" name="G3 (Bethesda)">
        <title>Whole genome assemblies of Zophobas morio and Tenebrio molitor.</title>
        <authorList>
            <person name="Kaur S."/>
            <person name="Stinson S.A."/>
            <person name="diCenzo G.C."/>
        </authorList>
    </citation>
    <scope>NUCLEOTIDE SEQUENCE</scope>
    <source>
        <strain evidence="1">QUZm001</strain>
    </source>
</reference>
<proteinExistence type="predicted"/>
<evidence type="ECO:0000313" key="2">
    <source>
        <dbReference type="Proteomes" id="UP001168821"/>
    </source>
</evidence>
<evidence type="ECO:0000313" key="1">
    <source>
        <dbReference type="EMBL" id="KAJ3654970.1"/>
    </source>
</evidence>
<organism evidence="1 2">
    <name type="scientific">Zophobas morio</name>
    <dbReference type="NCBI Taxonomy" id="2755281"/>
    <lineage>
        <taxon>Eukaryota</taxon>
        <taxon>Metazoa</taxon>
        <taxon>Ecdysozoa</taxon>
        <taxon>Arthropoda</taxon>
        <taxon>Hexapoda</taxon>
        <taxon>Insecta</taxon>
        <taxon>Pterygota</taxon>
        <taxon>Neoptera</taxon>
        <taxon>Endopterygota</taxon>
        <taxon>Coleoptera</taxon>
        <taxon>Polyphaga</taxon>
        <taxon>Cucujiformia</taxon>
        <taxon>Tenebrionidae</taxon>
        <taxon>Zophobas</taxon>
    </lineage>
</organism>
<gene>
    <name evidence="1" type="ORF">Zmor_014120</name>
</gene>
<keyword evidence="2" id="KW-1185">Reference proteome</keyword>
<dbReference type="AlphaFoldDB" id="A0AA38IFF7"/>